<keyword evidence="2" id="KW-0472">Membrane</keyword>
<dbReference type="PROSITE" id="PS50836">
    <property type="entry name" value="DOMON"/>
    <property type="match status" value="1"/>
</dbReference>
<gene>
    <name evidence="4" type="ORF">FJTKL_01503</name>
</gene>
<dbReference type="EMBL" id="JBAWTH010000124">
    <property type="protein sequence ID" value="KAL2275970.1"/>
    <property type="molecule type" value="Genomic_DNA"/>
</dbReference>
<feature type="compositionally biased region" description="Low complexity" evidence="1">
    <location>
        <begin position="237"/>
        <end position="256"/>
    </location>
</feature>
<protein>
    <recommendedName>
        <fullName evidence="3">DOMON domain-containing protein</fullName>
    </recommendedName>
</protein>
<proteinExistence type="predicted"/>
<dbReference type="InterPro" id="IPR018825">
    <property type="entry name" value="DUF2427"/>
</dbReference>
<dbReference type="Proteomes" id="UP001600888">
    <property type="component" value="Unassembled WGS sequence"/>
</dbReference>
<dbReference type="CDD" id="cd09630">
    <property type="entry name" value="CDH_like_cytochrome"/>
    <property type="match status" value="1"/>
</dbReference>
<feature type="domain" description="DOMON" evidence="3">
    <location>
        <begin position="77"/>
        <end position="199"/>
    </location>
</feature>
<dbReference type="PANTHER" id="PTHR47797">
    <property type="entry name" value="DEHYDROGENASE, PUTATIVE (AFU_ORTHOLOGUE AFUA_8G05805)-RELATED"/>
    <property type="match status" value="1"/>
</dbReference>
<keyword evidence="2" id="KW-1133">Transmembrane helix</keyword>
<feature type="transmembrane region" description="Helical" evidence="2">
    <location>
        <begin position="368"/>
        <end position="389"/>
    </location>
</feature>
<reference evidence="4 5" key="1">
    <citation type="submission" date="2024-03" db="EMBL/GenBank/DDBJ databases">
        <title>A high-quality draft genome sequence of Diaporthe vaccinii, a causative agent of upright dieback and viscid rot disease in cranberry plants.</title>
        <authorList>
            <person name="Sarrasin M."/>
            <person name="Lang B.F."/>
            <person name="Burger G."/>
        </authorList>
    </citation>
    <scope>NUCLEOTIDE SEQUENCE [LARGE SCALE GENOMIC DNA]</scope>
    <source>
        <strain evidence="4 5">IS7</strain>
    </source>
</reference>
<evidence type="ECO:0000313" key="4">
    <source>
        <dbReference type="EMBL" id="KAL2275970.1"/>
    </source>
</evidence>
<feature type="compositionally biased region" description="Basic and acidic residues" evidence="1">
    <location>
        <begin position="11"/>
        <end position="21"/>
    </location>
</feature>
<evidence type="ECO:0000313" key="5">
    <source>
        <dbReference type="Proteomes" id="UP001600888"/>
    </source>
</evidence>
<sequence>MQEAVPGISRYSRDSHAEPLRRQHIIPSDNTSRQLSATHIKMPSYSGLAAAAAVLSTAATTASAAAVSYCASGSICYAVGVPSTTASSGSGNIYFQISAPTTYSWVALGTGSQMSGANIFIMYQDGTGNVTVSARPGTGHQQPQYDASTASQITVLSGSGVNGDTMVANVQCANCESWSGGTLNVASSSSSWIGAWKSGSALNSASPSAAISYHDAHSEFNLDLSQASIESDSNPFSGAATTAPTTGSSGSSGSTTVRPSQTVIWAHGLGMAIAFAVLYPLGSAVMPLFGKWYIHSVWQMVSWLLMWACFGLGVYGAQQRNMLFTNSHVQLGTVVVCVLAIQPALGFIHHSQFAKTGSRGIFSHAHIWWGRIWLVLGVINGGLGLQLAGSSNSLIIAYSVIAVVMYLVYAVVKSLVSFRSRGRRNNGGLNGRKVSGAGSGYAEHGDEMNLNRYPDHQYAQHGK</sequence>
<feature type="region of interest" description="Disordered" evidence="1">
    <location>
        <begin position="1"/>
        <end position="31"/>
    </location>
</feature>
<dbReference type="EMBL" id="JBAWTH010000124">
    <property type="protein sequence ID" value="KAL2275966.1"/>
    <property type="molecule type" value="Genomic_DNA"/>
</dbReference>
<feature type="region of interest" description="Disordered" evidence="1">
    <location>
        <begin position="231"/>
        <end position="256"/>
    </location>
</feature>
<dbReference type="Pfam" id="PF10348">
    <property type="entry name" value="DUF2427"/>
    <property type="match status" value="1"/>
</dbReference>
<evidence type="ECO:0000259" key="3">
    <source>
        <dbReference type="PROSITE" id="PS50836"/>
    </source>
</evidence>
<dbReference type="PANTHER" id="PTHR47797:SF4">
    <property type="entry name" value="DOMON DOMAIN-CONTAINING PROTEIN"/>
    <property type="match status" value="1"/>
</dbReference>
<name>A0ABR4E0N1_9PEZI</name>
<dbReference type="InterPro" id="IPR015920">
    <property type="entry name" value="Cellobiose_DH-like_cyt"/>
</dbReference>
<evidence type="ECO:0000256" key="1">
    <source>
        <dbReference type="SAM" id="MobiDB-lite"/>
    </source>
</evidence>
<dbReference type="SUPFAM" id="SSF49344">
    <property type="entry name" value="CBD9-like"/>
    <property type="match status" value="1"/>
</dbReference>
<comment type="caution">
    <text evidence="4">The sequence shown here is derived from an EMBL/GenBank/DDBJ whole genome shotgun (WGS) entry which is preliminary data.</text>
</comment>
<dbReference type="Pfam" id="PF16010">
    <property type="entry name" value="CDH-cyt"/>
    <property type="match status" value="1"/>
</dbReference>
<dbReference type="Gene3D" id="2.60.40.1210">
    <property type="entry name" value="Cellobiose dehydrogenase, cytochrome domain"/>
    <property type="match status" value="1"/>
</dbReference>
<feature type="transmembrane region" description="Helical" evidence="2">
    <location>
        <begin position="395"/>
        <end position="416"/>
    </location>
</feature>
<feature type="transmembrane region" description="Helical" evidence="2">
    <location>
        <begin position="297"/>
        <end position="317"/>
    </location>
</feature>
<accession>A0ABR4E0N1</accession>
<evidence type="ECO:0000256" key="2">
    <source>
        <dbReference type="SAM" id="Phobius"/>
    </source>
</evidence>
<dbReference type="CDD" id="cd08760">
    <property type="entry name" value="Cyt_b561_FRRS1_like"/>
    <property type="match status" value="1"/>
</dbReference>
<feature type="transmembrane region" description="Helical" evidence="2">
    <location>
        <begin position="264"/>
        <end position="285"/>
    </location>
</feature>
<keyword evidence="5" id="KW-1185">Reference proteome</keyword>
<dbReference type="SMART" id="SM00664">
    <property type="entry name" value="DoH"/>
    <property type="match status" value="1"/>
</dbReference>
<keyword evidence="2" id="KW-0812">Transmembrane</keyword>
<dbReference type="InterPro" id="IPR005018">
    <property type="entry name" value="DOMON_domain"/>
</dbReference>
<organism evidence="4 5">
    <name type="scientific">Diaporthe vaccinii</name>
    <dbReference type="NCBI Taxonomy" id="105482"/>
    <lineage>
        <taxon>Eukaryota</taxon>
        <taxon>Fungi</taxon>
        <taxon>Dikarya</taxon>
        <taxon>Ascomycota</taxon>
        <taxon>Pezizomycotina</taxon>
        <taxon>Sordariomycetes</taxon>
        <taxon>Sordariomycetidae</taxon>
        <taxon>Diaporthales</taxon>
        <taxon>Diaporthaceae</taxon>
        <taxon>Diaporthe</taxon>
        <taxon>Diaporthe eres species complex</taxon>
    </lineage>
</organism>
<feature type="transmembrane region" description="Helical" evidence="2">
    <location>
        <begin position="329"/>
        <end position="348"/>
    </location>
</feature>